<gene>
    <name evidence="3" type="ORF">OP10G_4779</name>
</gene>
<dbReference type="InterPro" id="IPR013766">
    <property type="entry name" value="Thioredoxin_domain"/>
</dbReference>
<dbReference type="InterPro" id="IPR036249">
    <property type="entry name" value="Thioredoxin-like_sf"/>
</dbReference>
<dbReference type="PANTHER" id="PTHR42852:SF13">
    <property type="entry name" value="PROTEIN DIPZ"/>
    <property type="match status" value="1"/>
</dbReference>
<dbReference type="KEGG" id="fgi:OP10G_4779"/>
<dbReference type="PROSITE" id="PS51352">
    <property type="entry name" value="THIOREDOXIN_2"/>
    <property type="match status" value="1"/>
</dbReference>
<dbReference type="GO" id="GO:0016209">
    <property type="term" value="F:antioxidant activity"/>
    <property type="evidence" value="ECO:0007669"/>
    <property type="project" value="InterPro"/>
</dbReference>
<dbReference type="PANTHER" id="PTHR42852">
    <property type="entry name" value="THIOL:DISULFIDE INTERCHANGE PROTEIN DSBE"/>
    <property type="match status" value="1"/>
</dbReference>
<dbReference type="PROSITE" id="PS51257">
    <property type="entry name" value="PROKAR_LIPOPROTEIN"/>
    <property type="match status" value="1"/>
</dbReference>
<organism evidence="3 4">
    <name type="scientific">Fimbriimonas ginsengisoli Gsoil 348</name>
    <dbReference type="NCBI Taxonomy" id="661478"/>
    <lineage>
        <taxon>Bacteria</taxon>
        <taxon>Bacillati</taxon>
        <taxon>Armatimonadota</taxon>
        <taxon>Fimbriimonadia</taxon>
        <taxon>Fimbriimonadales</taxon>
        <taxon>Fimbriimonadaceae</taxon>
        <taxon>Fimbriimonas</taxon>
    </lineage>
</organism>
<dbReference type="STRING" id="661478.OP10G_4779"/>
<sequence>MELPRSGRIMSTVKLGLSFVALALAAVGCAQDPHTPEVVGTKWLNLNGQKPITLTSRAGKVTVVHFWTFACSNCKANLPIYDFLYEKFAKRGVEMVGIHTPELAFEKVDENVRLEVKKLGIKYPVLIDTDGRNWNRWKQEFWPTIYVIDKKGRIAFKWAGELNYQGADGERQTIAAIEKALRG</sequence>
<dbReference type="AlphaFoldDB" id="A0A068NXS3"/>
<dbReference type="Proteomes" id="UP000027982">
    <property type="component" value="Chromosome"/>
</dbReference>
<dbReference type="EMBL" id="CP007139">
    <property type="protein sequence ID" value="AIE88147.1"/>
    <property type="molecule type" value="Genomic_DNA"/>
</dbReference>
<dbReference type="HOGENOM" id="CLU_042529_8_0_0"/>
<dbReference type="SUPFAM" id="SSF52833">
    <property type="entry name" value="Thioredoxin-like"/>
    <property type="match status" value="1"/>
</dbReference>
<protein>
    <submittedName>
        <fullName evidence="3">Cytochrome c-like DipZ protein, thioredoxin</fullName>
    </submittedName>
</protein>
<dbReference type="Gene3D" id="3.40.30.10">
    <property type="entry name" value="Glutaredoxin"/>
    <property type="match status" value="1"/>
</dbReference>
<name>A0A068NXS3_FIMGI</name>
<evidence type="ECO:0000313" key="4">
    <source>
        <dbReference type="Proteomes" id="UP000027982"/>
    </source>
</evidence>
<feature type="signal peptide" evidence="1">
    <location>
        <begin position="1"/>
        <end position="25"/>
    </location>
</feature>
<feature type="domain" description="Thioredoxin" evidence="2">
    <location>
        <begin position="13"/>
        <end position="182"/>
    </location>
</feature>
<evidence type="ECO:0000259" key="2">
    <source>
        <dbReference type="PROSITE" id="PS51352"/>
    </source>
</evidence>
<dbReference type="InterPro" id="IPR050553">
    <property type="entry name" value="Thioredoxin_ResA/DsbE_sf"/>
</dbReference>
<reference evidence="3 4" key="1">
    <citation type="journal article" date="2014" name="PLoS ONE">
        <title>The first complete genome sequence of the class fimbriimonadia in the phylum armatimonadetes.</title>
        <authorList>
            <person name="Hu Z.Y."/>
            <person name="Wang Y.Z."/>
            <person name="Im W.T."/>
            <person name="Wang S.Y."/>
            <person name="Zhao G.P."/>
            <person name="Zheng H.J."/>
            <person name="Quan Z.X."/>
        </authorList>
    </citation>
    <scope>NUCLEOTIDE SEQUENCE [LARGE SCALE GENOMIC DNA]</scope>
    <source>
        <strain evidence="3">Gsoil 348</strain>
    </source>
</reference>
<accession>A0A068NXS3</accession>
<keyword evidence="1" id="KW-0732">Signal</keyword>
<evidence type="ECO:0000313" key="3">
    <source>
        <dbReference type="EMBL" id="AIE88147.1"/>
    </source>
</evidence>
<evidence type="ECO:0000256" key="1">
    <source>
        <dbReference type="SAM" id="SignalP"/>
    </source>
</evidence>
<keyword evidence="4" id="KW-1185">Reference proteome</keyword>
<proteinExistence type="predicted"/>
<dbReference type="Pfam" id="PF00578">
    <property type="entry name" value="AhpC-TSA"/>
    <property type="match status" value="1"/>
</dbReference>
<dbReference type="eggNOG" id="COG0526">
    <property type="taxonomic scope" value="Bacteria"/>
</dbReference>
<feature type="chain" id="PRO_5001651987" evidence="1">
    <location>
        <begin position="26"/>
        <end position="183"/>
    </location>
</feature>
<dbReference type="GO" id="GO:0016491">
    <property type="term" value="F:oxidoreductase activity"/>
    <property type="evidence" value="ECO:0007669"/>
    <property type="project" value="InterPro"/>
</dbReference>
<dbReference type="InterPro" id="IPR000866">
    <property type="entry name" value="AhpC/TSA"/>
</dbReference>